<evidence type="ECO:0000256" key="5">
    <source>
        <dbReference type="ARBA" id="ARBA00023098"/>
    </source>
</evidence>
<keyword evidence="10" id="KW-1185">Reference proteome</keyword>
<evidence type="ECO:0000256" key="4">
    <source>
        <dbReference type="ARBA" id="ARBA00022963"/>
    </source>
</evidence>
<evidence type="ECO:0000313" key="9">
    <source>
        <dbReference type="EMBL" id="KAK9109752.1"/>
    </source>
</evidence>
<keyword evidence="5 6" id="KW-0443">Lipid metabolism</keyword>
<dbReference type="AlphaFoldDB" id="A0AAP0I6W9"/>
<keyword evidence="3" id="KW-0611">Plant defense</keyword>
<feature type="domain" description="PNPLA" evidence="8">
    <location>
        <begin position="23"/>
        <end position="221"/>
    </location>
</feature>
<dbReference type="GO" id="GO:0006952">
    <property type="term" value="P:defense response"/>
    <property type="evidence" value="ECO:0007669"/>
    <property type="project" value="UniProtKB-KW"/>
</dbReference>
<accession>A0AAP0I6W9</accession>
<dbReference type="EC" id="3.1.1.-" evidence="7"/>
<comment type="caution">
    <text evidence="9">The sequence shown here is derived from an EMBL/GenBank/DDBJ whole genome shotgun (WGS) entry which is preliminary data.</text>
</comment>
<organism evidence="9 10">
    <name type="scientific">Stephania japonica</name>
    <dbReference type="NCBI Taxonomy" id="461633"/>
    <lineage>
        <taxon>Eukaryota</taxon>
        <taxon>Viridiplantae</taxon>
        <taxon>Streptophyta</taxon>
        <taxon>Embryophyta</taxon>
        <taxon>Tracheophyta</taxon>
        <taxon>Spermatophyta</taxon>
        <taxon>Magnoliopsida</taxon>
        <taxon>Ranunculales</taxon>
        <taxon>Menispermaceae</taxon>
        <taxon>Menispermoideae</taxon>
        <taxon>Cissampelideae</taxon>
        <taxon>Stephania</taxon>
    </lineage>
</organism>
<dbReference type="Gene3D" id="3.40.1090.10">
    <property type="entry name" value="Cytosolic phospholipase A2 catalytic domain"/>
    <property type="match status" value="1"/>
</dbReference>
<feature type="active site" description="Proton acceptor" evidence="6">
    <location>
        <position position="208"/>
    </location>
</feature>
<evidence type="ECO:0000259" key="8">
    <source>
        <dbReference type="PROSITE" id="PS51635"/>
    </source>
</evidence>
<evidence type="ECO:0000256" key="2">
    <source>
        <dbReference type="ARBA" id="ARBA00022801"/>
    </source>
</evidence>
<evidence type="ECO:0000256" key="7">
    <source>
        <dbReference type="RuleBase" id="RU361262"/>
    </source>
</evidence>
<comment type="domain">
    <text evidence="7">The nitrogen atoms of the two glycine residues in the GGXR motif define the oxyanion hole, and stabilize the oxyanion that forms during the nucleophilic attack by the catalytic serine during substrate cleavage.</text>
</comment>
<keyword evidence="2 6" id="KW-0378">Hydrolase</keyword>
<feature type="short sequence motif" description="GXSXG" evidence="6">
    <location>
        <begin position="65"/>
        <end position="69"/>
    </location>
</feature>
<dbReference type="CDD" id="cd07214">
    <property type="entry name" value="Pat17_isozyme_like"/>
    <property type="match status" value="1"/>
</dbReference>
<proteinExistence type="inferred from homology"/>
<dbReference type="Proteomes" id="UP001417504">
    <property type="component" value="Unassembled WGS sequence"/>
</dbReference>
<evidence type="ECO:0000256" key="1">
    <source>
        <dbReference type="ARBA" id="ARBA00010240"/>
    </source>
</evidence>
<dbReference type="GO" id="GO:0016042">
    <property type="term" value="P:lipid catabolic process"/>
    <property type="evidence" value="ECO:0007669"/>
    <property type="project" value="UniProtKB-UniRule"/>
</dbReference>
<dbReference type="GO" id="GO:0004620">
    <property type="term" value="F:phospholipase activity"/>
    <property type="evidence" value="ECO:0007669"/>
    <property type="project" value="TreeGrafter"/>
</dbReference>
<evidence type="ECO:0000256" key="6">
    <source>
        <dbReference type="PROSITE-ProRule" id="PRU01161"/>
    </source>
</evidence>
<feature type="active site" description="Nucleophile" evidence="6">
    <location>
        <position position="67"/>
    </location>
</feature>
<dbReference type="Pfam" id="PF01734">
    <property type="entry name" value="Patatin"/>
    <property type="match status" value="1"/>
</dbReference>
<dbReference type="GO" id="GO:0047372">
    <property type="term" value="F:monoacylglycerol lipase activity"/>
    <property type="evidence" value="ECO:0007669"/>
    <property type="project" value="TreeGrafter"/>
</dbReference>
<evidence type="ECO:0000256" key="3">
    <source>
        <dbReference type="ARBA" id="ARBA00022821"/>
    </source>
</evidence>
<dbReference type="InterPro" id="IPR002641">
    <property type="entry name" value="PNPLA_dom"/>
</dbReference>
<feature type="short sequence motif" description="GXGXXG" evidence="6">
    <location>
        <begin position="27"/>
        <end position="32"/>
    </location>
</feature>
<reference evidence="9 10" key="1">
    <citation type="submission" date="2024-01" db="EMBL/GenBank/DDBJ databases">
        <title>Genome assemblies of Stephania.</title>
        <authorList>
            <person name="Yang L."/>
        </authorList>
    </citation>
    <scope>NUCLEOTIDE SEQUENCE [LARGE SCALE GENOMIC DNA]</scope>
    <source>
        <strain evidence="9">QJT</strain>
        <tissue evidence="9">Leaf</tissue>
    </source>
</reference>
<gene>
    <name evidence="9" type="ORF">Sjap_017812</name>
</gene>
<dbReference type="EMBL" id="JBBNAE010000007">
    <property type="protein sequence ID" value="KAK9109752.1"/>
    <property type="molecule type" value="Genomic_DNA"/>
</dbReference>
<feature type="short sequence motif" description="DGA/G" evidence="6">
    <location>
        <begin position="208"/>
        <end position="210"/>
    </location>
</feature>
<comment type="similarity">
    <text evidence="1 7">Belongs to the patatin family.</text>
</comment>
<comment type="function">
    <text evidence="7">Lipolytic acyl hydrolase (LAH).</text>
</comment>
<dbReference type="SUPFAM" id="SSF52151">
    <property type="entry name" value="FabD/lysophospholipase-like"/>
    <property type="match status" value="1"/>
</dbReference>
<dbReference type="PANTHER" id="PTHR32176">
    <property type="entry name" value="XYLOSE ISOMERASE"/>
    <property type="match status" value="1"/>
</dbReference>
<protein>
    <recommendedName>
        <fullName evidence="7">Patatin</fullName>
        <ecNumber evidence="7">3.1.1.-</ecNumber>
    </recommendedName>
</protein>
<dbReference type="InterPro" id="IPR016035">
    <property type="entry name" value="Acyl_Trfase/lysoPLipase"/>
</dbReference>
<sequence>MATLHKGFLCPPPPTLGKTITVLSIDGGGVRGIIPGIMLGYLESKLQELDGKDARIADYFDIIAGTSTGGLVTTMLSAPDENNRPLYAATDITDFYLNQCPKIFPQNSSTPITGGPKYNGQYLHDLAKKMVGHITISRTLTNVLIPAFDIKLLQPTIFKTTTAKANALMDAKLSDVCISTSAAPTYFPAHYFETQDSGGDTWSFNLIDGGVAVTNPTVLAMTNVAEEIQKRNPDFRNIEPMDCTRFMIISLGTGVEKQKEGYSAAEISSWGSMQWIFNQQTGKTPLIDIYSNASSDMVDIYASVLFHAKGVGSNYLRIQDDTLTGHATEMDNSSKENMEKLVQIGNELLKKPVSRVNLLTGKYEVVQGEGTNEEALARFANVLSNERKCRLAKQAQY</sequence>
<dbReference type="FunFam" id="3.40.1090.10:FF:000005">
    <property type="entry name" value="Patatin"/>
    <property type="match status" value="1"/>
</dbReference>
<evidence type="ECO:0000313" key="10">
    <source>
        <dbReference type="Proteomes" id="UP001417504"/>
    </source>
</evidence>
<keyword evidence="4 6" id="KW-0442">Lipid degradation</keyword>
<dbReference type="PANTHER" id="PTHR32176:SF99">
    <property type="entry name" value="PATATIN"/>
    <property type="match status" value="1"/>
</dbReference>
<name>A0AAP0I6W9_9MAGN</name>
<dbReference type="PROSITE" id="PS51635">
    <property type="entry name" value="PNPLA"/>
    <property type="match status" value="1"/>
</dbReference>